<accession>A0A0N4U3D0</accession>
<dbReference type="Pfam" id="PF00226">
    <property type="entry name" value="DnaJ"/>
    <property type="match status" value="1"/>
</dbReference>
<dbReference type="InterPro" id="IPR052243">
    <property type="entry name" value="Mito_inner_membrane_organizer"/>
</dbReference>
<keyword evidence="2" id="KW-0472">Membrane</keyword>
<dbReference type="STRING" id="318479.A0A0N4U3D0"/>
<reference evidence="4 6" key="2">
    <citation type="submission" date="2018-11" db="EMBL/GenBank/DDBJ databases">
        <authorList>
            <consortium name="Pathogen Informatics"/>
        </authorList>
    </citation>
    <scope>NUCLEOTIDE SEQUENCE [LARGE SCALE GENOMIC DNA]</scope>
</reference>
<name>A0A0N4U3D0_DRAME</name>
<evidence type="ECO:0000313" key="6">
    <source>
        <dbReference type="Proteomes" id="UP000274756"/>
    </source>
</evidence>
<reference evidence="7" key="1">
    <citation type="submission" date="2017-02" db="UniProtKB">
        <authorList>
            <consortium name="WormBaseParasite"/>
        </authorList>
    </citation>
    <scope>IDENTIFICATION</scope>
</reference>
<dbReference type="SMART" id="SM00271">
    <property type="entry name" value="DnaJ"/>
    <property type="match status" value="1"/>
</dbReference>
<keyword evidence="6" id="KW-1185">Reference proteome</keyword>
<feature type="domain" description="J" evidence="3">
    <location>
        <begin position="3"/>
        <end position="73"/>
    </location>
</feature>
<evidence type="ECO:0000256" key="2">
    <source>
        <dbReference type="SAM" id="Phobius"/>
    </source>
</evidence>
<proteinExistence type="predicted"/>
<dbReference type="CDD" id="cd06257">
    <property type="entry name" value="DnaJ"/>
    <property type="match status" value="1"/>
</dbReference>
<sequence>MNDFYRIDLIFKYELASQEEITRAYRQSCLIFHPDRHIDSTAKKEAEKIFVKIKKAFTTLSDPHTRKIYDAVGARGLQLHDWQLVPHSNSSDGIRREYELLQKLRETEIMLQRVHPTGHFLCKFSLAGLFAGNSDERYPPQLTGISIVQNVECPLTTTEKIGLSGRLKVSNGNGDGSLVFHLKRSVSSYATMETSLILSPDNIILNGVFARSITAKSAIVLQPSLQYFLLHGSFSPGCSFAYTRGLDPQWQGTVAYHFGIQQSLTTTIIHSNLNQPNFITNLTVSPSNISLRTVYSKHYGTHDGILETSCLVGTGGIIPTISYERRFSRYSRIGINLSFAFPSYLLSTKLRVKTGTTTYDFKFYLCDNDEDLARAMLFGVVLPFIGFSLVKVAFRKTYDHIISLFEDQSELKEVVDAIKREEAGNIMNLMRPQAERNANTEKAKGGLIIIEAKYGHMLGDGPTAALYPLLGDRVIDVTLALQALVHDSQLRLYSSKHQLPGFYDPCPFEPKMLRVIYKYRDEMHCIAIPEDMPLHIPNRSIIFKFFIPISPISNNFEKVVFIVVSFIILCLFVLYFFFLFPHFFLHFNLFPHKIFIIFWSANR</sequence>
<keyword evidence="1" id="KW-0143">Chaperone</keyword>
<evidence type="ECO:0000313" key="5">
    <source>
        <dbReference type="Proteomes" id="UP000038040"/>
    </source>
</evidence>
<keyword evidence="2" id="KW-1133">Transmembrane helix</keyword>
<dbReference type="InterPro" id="IPR024586">
    <property type="entry name" value="DnaJ-like_C11_C"/>
</dbReference>
<dbReference type="WBParaSite" id="DME_0000123001-mRNA-1">
    <property type="protein sequence ID" value="DME_0000123001-mRNA-1"/>
    <property type="gene ID" value="DME_0000123001"/>
</dbReference>
<dbReference type="GO" id="GO:0005739">
    <property type="term" value="C:mitochondrion"/>
    <property type="evidence" value="ECO:0007669"/>
    <property type="project" value="GOC"/>
</dbReference>
<dbReference type="InterPro" id="IPR036869">
    <property type="entry name" value="J_dom_sf"/>
</dbReference>
<dbReference type="InterPro" id="IPR055225">
    <property type="entry name" value="DNAJC11-like_beta-barrel"/>
</dbReference>
<gene>
    <name evidence="4" type="ORF">DME_LOCUS5590</name>
</gene>
<evidence type="ECO:0000313" key="7">
    <source>
        <dbReference type="WBParaSite" id="DME_0000123001-mRNA-1"/>
    </source>
</evidence>
<dbReference type="Pfam" id="PF22774">
    <property type="entry name" value="DNAJC11_beta-barrel"/>
    <property type="match status" value="1"/>
</dbReference>
<dbReference type="OrthoDB" id="18010at2759"/>
<dbReference type="EMBL" id="UYYG01001152">
    <property type="protein sequence ID" value="VDN55617.1"/>
    <property type="molecule type" value="Genomic_DNA"/>
</dbReference>
<dbReference type="PRINTS" id="PR00625">
    <property type="entry name" value="JDOMAIN"/>
</dbReference>
<feature type="transmembrane region" description="Helical" evidence="2">
    <location>
        <begin position="559"/>
        <end position="577"/>
    </location>
</feature>
<feature type="transmembrane region" description="Helical" evidence="2">
    <location>
        <begin position="372"/>
        <end position="394"/>
    </location>
</feature>
<dbReference type="PROSITE" id="PS50076">
    <property type="entry name" value="DNAJ_2"/>
    <property type="match status" value="1"/>
</dbReference>
<dbReference type="AlphaFoldDB" id="A0A0N4U3D0"/>
<dbReference type="InterPro" id="IPR001623">
    <property type="entry name" value="DnaJ_domain"/>
</dbReference>
<dbReference type="GO" id="GO:0042407">
    <property type="term" value="P:cristae formation"/>
    <property type="evidence" value="ECO:0007669"/>
    <property type="project" value="TreeGrafter"/>
</dbReference>
<dbReference type="PANTHER" id="PTHR44157:SF1">
    <property type="entry name" value="DNAJ HOMOLOG SUBFAMILY C MEMBER 11"/>
    <property type="match status" value="1"/>
</dbReference>
<protein>
    <submittedName>
        <fullName evidence="7">J domain-containing protein</fullName>
    </submittedName>
</protein>
<dbReference type="PANTHER" id="PTHR44157">
    <property type="entry name" value="DNAJ HOMOLOG SUBFAMILY C MEMBER 11"/>
    <property type="match status" value="1"/>
</dbReference>
<dbReference type="Proteomes" id="UP000038040">
    <property type="component" value="Unplaced"/>
</dbReference>
<dbReference type="Proteomes" id="UP000274756">
    <property type="component" value="Unassembled WGS sequence"/>
</dbReference>
<organism evidence="5 7">
    <name type="scientific">Dracunculus medinensis</name>
    <name type="common">Guinea worm</name>
    <dbReference type="NCBI Taxonomy" id="318479"/>
    <lineage>
        <taxon>Eukaryota</taxon>
        <taxon>Metazoa</taxon>
        <taxon>Ecdysozoa</taxon>
        <taxon>Nematoda</taxon>
        <taxon>Chromadorea</taxon>
        <taxon>Rhabditida</taxon>
        <taxon>Spirurina</taxon>
        <taxon>Dracunculoidea</taxon>
        <taxon>Dracunculidae</taxon>
        <taxon>Dracunculus</taxon>
    </lineage>
</organism>
<dbReference type="Gene3D" id="1.10.287.110">
    <property type="entry name" value="DnaJ domain"/>
    <property type="match status" value="1"/>
</dbReference>
<evidence type="ECO:0000313" key="4">
    <source>
        <dbReference type="EMBL" id="VDN55617.1"/>
    </source>
</evidence>
<evidence type="ECO:0000256" key="1">
    <source>
        <dbReference type="ARBA" id="ARBA00023186"/>
    </source>
</evidence>
<evidence type="ECO:0000259" key="3">
    <source>
        <dbReference type="PROSITE" id="PS50076"/>
    </source>
</evidence>
<dbReference type="Pfam" id="PF11875">
    <property type="entry name" value="DnaJ-like_C11_C"/>
    <property type="match status" value="1"/>
</dbReference>
<dbReference type="SUPFAM" id="SSF46565">
    <property type="entry name" value="Chaperone J-domain"/>
    <property type="match status" value="1"/>
</dbReference>
<keyword evidence="2" id="KW-0812">Transmembrane</keyword>